<dbReference type="GO" id="GO:0004497">
    <property type="term" value="F:monooxygenase activity"/>
    <property type="evidence" value="ECO:0007669"/>
    <property type="project" value="UniProtKB-KW"/>
</dbReference>
<evidence type="ECO:0000313" key="8">
    <source>
        <dbReference type="Proteomes" id="UP001218218"/>
    </source>
</evidence>
<keyword evidence="3" id="KW-0274">FAD</keyword>
<protein>
    <submittedName>
        <fullName evidence="7">FAD/NAD(P)-binding domain-containing protein</fullName>
    </submittedName>
</protein>
<keyword evidence="5" id="KW-0503">Monooxygenase</keyword>
<dbReference type="EMBL" id="JARIHO010000004">
    <property type="protein sequence ID" value="KAJ7362606.1"/>
    <property type="molecule type" value="Genomic_DNA"/>
</dbReference>
<reference evidence="7" key="1">
    <citation type="submission" date="2023-03" db="EMBL/GenBank/DDBJ databases">
        <title>Massive genome expansion in bonnet fungi (Mycena s.s.) driven by repeated elements and novel gene families across ecological guilds.</title>
        <authorList>
            <consortium name="Lawrence Berkeley National Laboratory"/>
            <person name="Harder C.B."/>
            <person name="Miyauchi S."/>
            <person name="Viragh M."/>
            <person name="Kuo A."/>
            <person name="Thoen E."/>
            <person name="Andreopoulos B."/>
            <person name="Lu D."/>
            <person name="Skrede I."/>
            <person name="Drula E."/>
            <person name="Henrissat B."/>
            <person name="Morin E."/>
            <person name="Kohler A."/>
            <person name="Barry K."/>
            <person name="LaButti K."/>
            <person name="Morin E."/>
            <person name="Salamov A."/>
            <person name="Lipzen A."/>
            <person name="Mereny Z."/>
            <person name="Hegedus B."/>
            <person name="Baldrian P."/>
            <person name="Stursova M."/>
            <person name="Weitz H."/>
            <person name="Taylor A."/>
            <person name="Grigoriev I.V."/>
            <person name="Nagy L.G."/>
            <person name="Martin F."/>
            <person name="Kauserud H."/>
        </authorList>
    </citation>
    <scope>NUCLEOTIDE SEQUENCE</scope>
    <source>
        <strain evidence="7">CBHHK002</strain>
    </source>
</reference>
<keyword evidence="2" id="KW-0285">Flavoprotein</keyword>
<dbReference type="InterPro" id="IPR036188">
    <property type="entry name" value="FAD/NAD-bd_sf"/>
</dbReference>
<comment type="similarity">
    <text evidence="1">Belongs to the paxM FAD-dependent monooxygenase family.</text>
</comment>
<dbReference type="GO" id="GO:0071949">
    <property type="term" value="F:FAD binding"/>
    <property type="evidence" value="ECO:0007669"/>
    <property type="project" value="InterPro"/>
</dbReference>
<keyword evidence="4" id="KW-0560">Oxidoreductase</keyword>
<dbReference type="Proteomes" id="UP001218218">
    <property type="component" value="Unassembled WGS sequence"/>
</dbReference>
<accession>A0AAD7F0J8</accession>
<evidence type="ECO:0000256" key="4">
    <source>
        <dbReference type="ARBA" id="ARBA00023002"/>
    </source>
</evidence>
<dbReference type="PRINTS" id="PR00420">
    <property type="entry name" value="RNGMNOXGNASE"/>
</dbReference>
<evidence type="ECO:0000256" key="1">
    <source>
        <dbReference type="ARBA" id="ARBA00007992"/>
    </source>
</evidence>
<evidence type="ECO:0000256" key="5">
    <source>
        <dbReference type="ARBA" id="ARBA00023033"/>
    </source>
</evidence>
<evidence type="ECO:0000259" key="6">
    <source>
        <dbReference type="Pfam" id="PF01494"/>
    </source>
</evidence>
<dbReference type="Pfam" id="PF01494">
    <property type="entry name" value="FAD_binding_3"/>
    <property type="match status" value="1"/>
</dbReference>
<dbReference type="PANTHER" id="PTHR13789">
    <property type="entry name" value="MONOOXYGENASE"/>
    <property type="match status" value="1"/>
</dbReference>
<comment type="caution">
    <text evidence="7">The sequence shown here is derived from an EMBL/GenBank/DDBJ whole genome shotgun (WGS) entry which is preliminary data.</text>
</comment>
<sequence length="440" mass="47795">MIDPLPSSTEVCIVGAGPSGLACALGLAARQIPFVIVDALEAGHNSSRAVLMQASALEALGTLHPQLPEELVSGGIQSKTLTTIDLRERVMFRLRMTDIAAYTKYAFSLLIPQHKVEHRMREYVQGGGNSIHWHKRVTDVKEMAEGSQYELRFESGEILTARYVVAADGSKSFLRSFAGIRFIDPYTKKEAGPGKNDLSFVVADVLFESPLPTNVPRDGLQMMVGAGGVVLTAPLLELDSAGSPRNNNLFRLYLGVPDTPPRSPDAAYLQAILDARGPGSHSKLHTVPQIAKVLDSSRYRTRPALVDRYVQRAKGGAYILLVGDSAHKHGPAGGQGMNMGICDGIELAQAIDEHRKSALDAEKSGTTYDAVQIMDAYSTHRRSVAGQVIDMVERMTQVEKGGRGWGPYFRTTALWFLFKVPFVNGVLAWKISGLGHAKKT</sequence>
<dbReference type="InterPro" id="IPR002938">
    <property type="entry name" value="FAD-bd"/>
</dbReference>
<dbReference type="PANTHER" id="PTHR13789:SF309">
    <property type="entry name" value="PUTATIVE (AFU_ORTHOLOGUE AFUA_6G14510)-RELATED"/>
    <property type="match status" value="1"/>
</dbReference>
<name>A0AAD7F0J8_9AGAR</name>
<evidence type="ECO:0000256" key="2">
    <source>
        <dbReference type="ARBA" id="ARBA00022630"/>
    </source>
</evidence>
<dbReference type="InterPro" id="IPR050493">
    <property type="entry name" value="FAD-dep_Monooxygenase_BioMet"/>
</dbReference>
<dbReference type="Gene3D" id="3.50.50.60">
    <property type="entry name" value="FAD/NAD(P)-binding domain"/>
    <property type="match status" value="2"/>
</dbReference>
<feature type="domain" description="FAD-binding" evidence="6">
    <location>
        <begin position="9"/>
        <end position="390"/>
    </location>
</feature>
<evidence type="ECO:0000256" key="3">
    <source>
        <dbReference type="ARBA" id="ARBA00022827"/>
    </source>
</evidence>
<evidence type="ECO:0000313" key="7">
    <source>
        <dbReference type="EMBL" id="KAJ7362606.1"/>
    </source>
</evidence>
<dbReference type="AlphaFoldDB" id="A0AAD7F0J8"/>
<keyword evidence="8" id="KW-1185">Reference proteome</keyword>
<organism evidence="7 8">
    <name type="scientific">Mycena albidolilacea</name>
    <dbReference type="NCBI Taxonomy" id="1033008"/>
    <lineage>
        <taxon>Eukaryota</taxon>
        <taxon>Fungi</taxon>
        <taxon>Dikarya</taxon>
        <taxon>Basidiomycota</taxon>
        <taxon>Agaricomycotina</taxon>
        <taxon>Agaricomycetes</taxon>
        <taxon>Agaricomycetidae</taxon>
        <taxon>Agaricales</taxon>
        <taxon>Marasmiineae</taxon>
        <taxon>Mycenaceae</taxon>
        <taxon>Mycena</taxon>
    </lineage>
</organism>
<proteinExistence type="inferred from homology"/>
<dbReference type="SUPFAM" id="SSF51905">
    <property type="entry name" value="FAD/NAD(P)-binding domain"/>
    <property type="match status" value="1"/>
</dbReference>
<gene>
    <name evidence="7" type="ORF">DFH08DRAFT_841232</name>
</gene>